<dbReference type="CDD" id="cd21936">
    <property type="entry name" value="ZIP_TSC22D"/>
    <property type="match status" value="1"/>
</dbReference>
<feature type="compositionally biased region" description="Low complexity" evidence="2">
    <location>
        <begin position="38"/>
        <end position="58"/>
    </location>
</feature>
<feature type="compositionally biased region" description="Polar residues" evidence="2">
    <location>
        <begin position="10"/>
        <end position="37"/>
    </location>
</feature>
<dbReference type="OMA" id="YEQEMDH"/>
<dbReference type="RefSeq" id="XP_015260775.1">
    <property type="nucleotide sequence ID" value="XM_015405289.1"/>
</dbReference>
<dbReference type="GO" id="GO:0006357">
    <property type="term" value="P:regulation of transcription by RNA polymerase II"/>
    <property type="evidence" value="ECO:0007669"/>
    <property type="project" value="InterPro"/>
</dbReference>
<proteinExistence type="predicted"/>
<dbReference type="PANTHER" id="PTHR46894">
    <property type="entry name" value="TSC22 DOMAIN FAMILY PROTEIN 2"/>
    <property type="match status" value="1"/>
</dbReference>
<keyword evidence="4" id="KW-1185">Reference proteome</keyword>
<keyword evidence="1" id="KW-0175">Coiled coil</keyword>
<protein>
    <submittedName>
        <fullName evidence="3">TSC22 domain family protein 4-like</fullName>
    </submittedName>
</protein>
<dbReference type="Gene3D" id="1.20.5.490">
    <property type="entry name" value="Single helix bin"/>
    <property type="match status" value="1"/>
</dbReference>
<feature type="coiled-coil region" evidence="1">
    <location>
        <begin position="286"/>
        <end position="323"/>
    </location>
</feature>
<dbReference type="STRING" id="28743.ENSCVAP00000000514"/>
<organism evidence="3 4">
    <name type="scientific">Cyprinodon variegatus</name>
    <name type="common">Sheepshead minnow</name>
    <dbReference type="NCBI Taxonomy" id="28743"/>
    <lineage>
        <taxon>Eukaryota</taxon>
        <taxon>Metazoa</taxon>
        <taxon>Chordata</taxon>
        <taxon>Craniata</taxon>
        <taxon>Vertebrata</taxon>
        <taxon>Euteleostomi</taxon>
        <taxon>Actinopterygii</taxon>
        <taxon>Neopterygii</taxon>
        <taxon>Teleostei</taxon>
        <taxon>Neoteleostei</taxon>
        <taxon>Acanthomorphata</taxon>
        <taxon>Ovalentaria</taxon>
        <taxon>Atherinomorphae</taxon>
        <taxon>Cyprinodontiformes</taxon>
        <taxon>Cyprinodontidae</taxon>
        <taxon>Cyprinodon</taxon>
    </lineage>
</organism>
<evidence type="ECO:0000313" key="3">
    <source>
        <dbReference type="Ensembl" id="ENSCVAP00000000514.1"/>
    </source>
</evidence>
<evidence type="ECO:0000256" key="2">
    <source>
        <dbReference type="SAM" id="MobiDB-lite"/>
    </source>
</evidence>
<feature type="region of interest" description="Disordered" evidence="2">
    <location>
        <begin position="162"/>
        <end position="249"/>
    </location>
</feature>
<name>A0A3Q2C7A7_CYPVA</name>
<dbReference type="SUPFAM" id="SSF58026">
    <property type="entry name" value="Delta-sleep-inducing peptide immunoreactive peptide"/>
    <property type="match status" value="1"/>
</dbReference>
<reference evidence="3" key="2">
    <citation type="submission" date="2025-09" db="UniProtKB">
        <authorList>
            <consortium name="Ensembl"/>
        </authorList>
    </citation>
    <scope>IDENTIFICATION</scope>
</reference>
<feature type="compositionally biased region" description="Pro residues" evidence="2">
    <location>
        <begin position="197"/>
        <end position="210"/>
    </location>
</feature>
<dbReference type="Ensembl" id="ENSCVAT00000015008.1">
    <property type="protein sequence ID" value="ENSCVAP00000000514.1"/>
    <property type="gene ID" value="ENSCVAG00000001396.1"/>
</dbReference>
<dbReference type="GeneID" id="107105173"/>
<feature type="compositionally biased region" description="Polar residues" evidence="2">
    <location>
        <begin position="218"/>
        <end position="229"/>
    </location>
</feature>
<dbReference type="PANTHER" id="PTHR46894:SF1">
    <property type="entry name" value="TSC22 DOMAIN FAMILY PROTEIN 2"/>
    <property type="match status" value="1"/>
</dbReference>
<reference evidence="3" key="1">
    <citation type="submission" date="2025-08" db="UniProtKB">
        <authorList>
            <consortium name="Ensembl"/>
        </authorList>
    </citation>
    <scope>IDENTIFICATION</scope>
</reference>
<accession>A0A3Q2C7A7</accession>
<feature type="region of interest" description="Disordered" evidence="2">
    <location>
        <begin position="1"/>
        <end position="99"/>
    </location>
</feature>
<dbReference type="InterPro" id="IPR053049">
    <property type="entry name" value="TSC22_domain_protein_2"/>
</dbReference>
<dbReference type="AlphaFoldDB" id="A0A3Q2C7A7"/>
<evidence type="ECO:0000313" key="4">
    <source>
        <dbReference type="Proteomes" id="UP000265020"/>
    </source>
</evidence>
<dbReference type="GeneTree" id="ENSGT01030000235000"/>
<dbReference type="OrthoDB" id="8961796at2759"/>
<dbReference type="Proteomes" id="UP000265020">
    <property type="component" value="Unassembled WGS sequence"/>
</dbReference>
<dbReference type="Pfam" id="PF01166">
    <property type="entry name" value="TSC22"/>
    <property type="match status" value="1"/>
</dbReference>
<evidence type="ECO:0000256" key="1">
    <source>
        <dbReference type="SAM" id="Coils"/>
    </source>
</evidence>
<sequence length="328" mass="35942">MSGTKRKSGFQITSVTSDSVHLTSPINQSSPRETMPNQSGHSSSISPQGSSSQPTTPSSKKKYISHDALGQRASSPSRFRLVRLTEGGASSSGRGSYRRGRWTCKEFKEQFEGAGMRWMMDSLRNAHSLDSLDIMDLEKGGVTPQYTSCPLALPSKGIKGVGLVSSSGPPSPTQPETNHLVKDKEPIRGPSLEPAPTTAPPRPQNFPLPLRPYAGTPGQPSFRMSQSLPGSPPTGRCRPSLMSLHPPSASSLDQTVFIQQEDSRPASPAIDSKIQQAMDLTKSHLMVAVREEVELLKEHIRDLQEKNQQLERENHVLRALTRHYYPEK</sequence>
<dbReference type="InterPro" id="IPR000580">
    <property type="entry name" value="TSC22/Bun"/>
</dbReference>